<name>A0A4D4L8Y3_STRVO</name>
<dbReference type="EMBL" id="BJHW01000001">
    <property type="protein sequence ID" value="GDY56804.1"/>
    <property type="molecule type" value="Genomic_DNA"/>
</dbReference>
<protein>
    <recommendedName>
        <fullName evidence="1">DUF6879 domain-containing protein</fullName>
    </recommendedName>
</protein>
<dbReference type="Pfam" id="PF21806">
    <property type="entry name" value="DUF6879"/>
    <property type="match status" value="1"/>
</dbReference>
<feature type="domain" description="DUF6879" evidence="1">
    <location>
        <begin position="8"/>
        <end position="170"/>
    </location>
</feature>
<reference evidence="2 3" key="1">
    <citation type="journal article" date="2020" name="Int. J. Syst. Evol. Microbiol.">
        <title>Reclassification of Streptomyces castelarensis and Streptomyces sporoclivatus as later heterotypic synonyms of Streptomyces antimycoticus.</title>
        <authorList>
            <person name="Komaki H."/>
            <person name="Tamura T."/>
        </authorList>
    </citation>
    <scope>NUCLEOTIDE SEQUENCE [LARGE SCALE GENOMIC DNA]</scope>
    <source>
        <strain evidence="2 3">NBRC 13459</strain>
    </source>
</reference>
<dbReference type="RefSeq" id="WP_137979652.1">
    <property type="nucleotide sequence ID" value="NZ_BAAASO010000002.1"/>
</dbReference>
<proteinExistence type="predicted"/>
<dbReference type="Proteomes" id="UP000301309">
    <property type="component" value="Unassembled WGS sequence"/>
</dbReference>
<gene>
    <name evidence="2" type="ORF">SVIO_074270</name>
</gene>
<dbReference type="OrthoDB" id="4562627at2"/>
<dbReference type="AlphaFoldDB" id="A0A4D4L8Y3"/>
<evidence type="ECO:0000313" key="3">
    <source>
        <dbReference type="Proteomes" id="UP000301309"/>
    </source>
</evidence>
<evidence type="ECO:0000313" key="2">
    <source>
        <dbReference type="EMBL" id="GDY56804.1"/>
    </source>
</evidence>
<sequence>MSQKVPPFADLLADCRKSAVHLEMRDTYAVDYESGDFRRWRETGKWDNPEYWKPWKELVSEAVGRGVIMRRARIISEPVSEYIRFEYSGTIHNIEAGELVRWLPRRQASDLALPGNDFWVFDDQLVEFNHFTGDGASAGPSLSDDPDVVKLCSAAFESVWQRATPHGEFKV</sequence>
<comment type="caution">
    <text evidence="2">The sequence shown here is derived from an EMBL/GenBank/DDBJ whole genome shotgun (WGS) entry which is preliminary data.</text>
</comment>
<evidence type="ECO:0000259" key="1">
    <source>
        <dbReference type="Pfam" id="PF21806"/>
    </source>
</evidence>
<organism evidence="2 3">
    <name type="scientific">Streptomyces violaceusniger</name>
    <dbReference type="NCBI Taxonomy" id="68280"/>
    <lineage>
        <taxon>Bacteria</taxon>
        <taxon>Bacillati</taxon>
        <taxon>Actinomycetota</taxon>
        <taxon>Actinomycetes</taxon>
        <taxon>Kitasatosporales</taxon>
        <taxon>Streptomycetaceae</taxon>
        <taxon>Streptomyces</taxon>
        <taxon>Streptomyces violaceusniger group</taxon>
    </lineage>
</organism>
<keyword evidence="3" id="KW-1185">Reference proteome</keyword>
<accession>A0A4D4L8Y3</accession>
<dbReference type="InterPro" id="IPR049244">
    <property type="entry name" value="DUF6879"/>
</dbReference>